<sequence>MNVQLISVIIPAYNEERDISHCLESLKLQTYHPLEIIVVDDGSTDKSLKIASSLRGIRLVKQEHLGPAQARNKGVKKAKGEILAFVDADMTFEKHFIDKLTKPIREGKSIGTFSKEEYVANNNERWARLWSLNRGFREGRMHPTSQSDRQKVFRAILKKDFDSVGGFTPGVGYTDDWTLSQKLGEQAVAAEAAVFFHRNPQTLSEVFAQSRWMAQRPYKLGIIGMLLALLRVSFPISLMVGVAKAIRYRTPAFVPFRLLTDWGQTVGISRLLMLRRRVK</sequence>
<dbReference type="InterPro" id="IPR001173">
    <property type="entry name" value="Glyco_trans_2-like"/>
</dbReference>
<name>A0A1G1W2U1_9BACT</name>
<dbReference type="STRING" id="1797593.A3A65_03070"/>
<comment type="caution">
    <text evidence="3">The sequence shown here is derived from an EMBL/GenBank/DDBJ whole genome shotgun (WGS) entry which is preliminary data.</text>
</comment>
<accession>A0A1G1W2U1</accession>
<dbReference type="Pfam" id="PF00535">
    <property type="entry name" value="Glycos_transf_2"/>
    <property type="match status" value="1"/>
</dbReference>
<gene>
    <name evidence="3" type="ORF">A3A65_03070</name>
</gene>
<reference evidence="3 4" key="1">
    <citation type="journal article" date="2016" name="Nat. Commun.">
        <title>Thousands of microbial genomes shed light on interconnected biogeochemical processes in an aquifer system.</title>
        <authorList>
            <person name="Anantharaman K."/>
            <person name="Brown C.T."/>
            <person name="Hug L.A."/>
            <person name="Sharon I."/>
            <person name="Castelle C.J."/>
            <person name="Probst A.J."/>
            <person name="Thomas B.C."/>
            <person name="Singh A."/>
            <person name="Wilkins M.J."/>
            <person name="Karaoz U."/>
            <person name="Brodie E.L."/>
            <person name="Williams K.H."/>
            <person name="Hubbard S.S."/>
            <person name="Banfield J.F."/>
        </authorList>
    </citation>
    <scope>NUCLEOTIDE SEQUENCE [LARGE SCALE GENOMIC DNA]</scope>
</reference>
<keyword evidence="1" id="KW-0812">Transmembrane</keyword>
<dbReference type="SUPFAM" id="SSF53448">
    <property type="entry name" value="Nucleotide-diphospho-sugar transferases"/>
    <property type="match status" value="1"/>
</dbReference>
<dbReference type="PANTHER" id="PTHR43685:SF2">
    <property type="entry name" value="GLYCOSYLTRANSFERASE 2-LIKE DOMAIN-CONTAINING PROTEIN"/>
    <property type="match status" value="1"/>
</dbReference>
<dbReference type="InterPro" id="IPR050834">
    <property type="entry name" value="Glycosyltransf_2"/>
</dbReference>
<feature type="domain" description="Glycosyltransferase 2-like" evidence="2">
    <location>
        <begin position="7"/>
        <end position="163"/>
    </location>
</feature>
<dbReference type="PANTHER" id="PTHR43685">
    <property type="entry name" value="GLYCOSYLTRANSFERASE"/>
    <property type="match status" value="1"/>
</dbReference>
<dbReference type="Proteomes" id="UP000176723">
    <property type="component" value="Unassembled WGS sequence"/>
</dbReference>
<protein>
    <recommendedName>
        <fullName evidence="2">Glycosyltransferase 2-like domain-containing protein</fullName>
    </recommendedName>
</protein>
<evidence type="ECO:0000259" key="2">
    <source>
        <dbReference type="Pfam" id="PF00535"/>
    </source>
</evidence>
<keyword evidence="1" id="KW-1133">Transmembrane helix</keyword>
<dbReference type="CDD" id="cd00761">
    <property type="entry name" value="Glyco_tranf_GTA_type"/>
    <property type="match status" value="1"/>
</dbReference>
<organism evidence="3 4">
    <name type="scientific">Candidatus Chisholmbacteria bacterium RIFCSPLOWO2_01_FULL_49_14</name>
    <dbReference type="NCBI Taxonomy" id="1797593"/>
    <lineage>
        <taxon>Bacteria</taxon>
        <taxon>Candidatus Chisholmiibacteriota</taxon>
    </lineage>
</organism>
<evidence type="ECO:0000256" key="1">
    <source>
        <dbReference type="SAM" id="Phobius"/>
    </source>
</evidence>
<evidence type="ECO:0000313" key="3">
    <source>
        <dbReference type="EMBL" id="OGY21999.1"/>
    </source>
</evidence>
<feature type="transmembrane region" description="Helical" evidence="1">
    <location>
        <begin position="220"/>
        <end position="246"/>
    </location>
</feature>
<keyword evidence="1" id="KW-0472">Membrane</keyword>
<dbReference type="Gene3D" id="3.90.550.10">
    <property type="entry name" value="Spore Coat Polysaccharide Biosynthesis Protein SpsA, Chain A"/>
    <property type="match status" value="1"/>
</dbReference>
<dbReference type="EMBL" id="MHCL01000007">
    <property type="protein sequence ID" value="OGY21999.1"/>
    <property type="molecule type" value="Genomic_DNA"/>
</dbReference>
<evidence type="ECO:0000313" key="4">
    <source>
        <dbReference type="Proteomes" id="UP000176723"/>
    </source>
</evidence>
<dbReference type="AlphaFoldDB" id="A0A1G1W2U1"/>
<dbReference type="InterPro" id="IPR029044">
    <property type="entry name" value="Nucleotide-diphossugar_trans"/>
</dbReference>
<proteinExistence type="predicted"/>